<dbReference type="AlphaFoldDB" id="M3C4B7"/>
<organism evidence="2 3">
    <name type="scientific">Sphaerulina musiva (strain SO2202)</name>
    <name type="common">Poplar stem canker fungus</name>
    <name type="synonym">Septoria musiva</name>
    <dbReference type="NCBI Taxonomy" id="692275"/>
    <lineage>
        <taxon>Eukaryota</taxon>
        <taxon>Fungi</taxon>
        <taxon>Dikarya</taxon>
        <taxon>Ascomycota</taxon>
        <taxon>Pezizomycotina</taxon>
        <taxon>Dothideomycetes</taxon>
        <taxon>Dothideomycetidae</taxon>
        <taxon>Mycosphaerellales</taxon>
        <taxon>Mycosphaerellaceae</taxon>
        <taxon>Sphaerulina</taxon>
    </lineage>
</organism>
<dbReference type="Proteomes" id="UP000016931">
    <property type="component" value="Unassembled WGS sequence"/>
</dbReference>
<dbReference type="EMBL" id="KB456261">
    <property type="protein sequence ID" value="EMF15121.1"/>
    <property type="molecule type" value="Genomic_DNA"/>
</dbReference>
<accession>M3C4B7</accession>
<dbReference type="GeneID" id="27898219"/>
<name>M3C4B7_SPHMS</name>
<feature type="compositionally biased region" description="Low complexity" evidence="1">
    <location>
        <begin position="49"/>
        <end position="64"/>
    </location>
</feature>
<evidence type="ECO:0000313" key="2">
    <source>
        <dbReference type="EMBL" id="EMF15121.1"/>
    </source>
</evidence>
<gene>
    <name evidence="2" type="ORF">SEPMUDRAFT_114245</name>
</gene>
<protein>
    <submittedName>
        <fullName evidence="2">Uncharacterized protein</fullName>
    </submittedName>
</protein>
<evidence type="ECO:0000313" key="3">
    <source>
        <dbReference type="Proteomes" id="UP000016931"/>
    </source>
</evidence>
<feature type="region of interest" description="Disordered" evidence="1">
    <location>
        <begin position="49"/>
        <end position="76"/>
    </location>
</feature>
<evidence type="ECO:0000256" key="1">
    <source>
        <dbReference type="SAM" id="MobiDB-lite"/>
    </source>
</evidence>
<dbReference type="RefSeq" id="XP_016763242.1">
    <property type="nucleotide sequence ID" value="XM_016901082.1"/>
</dbReference>
<sequence length="131" mass="12961">MFLSPNFERPKASLLGAGGFSLAAAAAAATAATTAAAVTATTAAAVTATAAPAPAPAATTHATVGSRRSGRSVGHKHESVFASGKAVCPTSNDPAGLLHYMAATNIMVGQPVLMGTHAFSSTRPHYCPNLT</sequence>
<reference evidence="2 3" key="1">
    <citation type="journal article" date="2012" name="PLoS Pathog.">
        <title>Diverse lifestyles and strategies of plant pathogenesis encoded in the genomes of eighteen Dothideomycetes fungi.</title>
        <authorList>
            <person name="Ohm R.A."/>
            <person name="Feau N."/>
            <person name="Henrissat B."/>
            <person name="Schoch C.L."/>
            <person name="Horwitz B.A."/>
            <person name="Barry K.W."/>
            <person name="Condon B.J."/>
            <person name="Copeland A.C."/>
            <person name="Dhillon B."/>
            <person name="Glaser F."/>
            <person name="Hesse C.N."/>
            <person name="Kosti I."/>
            <person name="LaButti K."/>
            <person name="Lindquist E.A."/>
            <person name="Lucas S."/>
            <person name="Salamov A.A."/>
            <person name="Bradshaw R.E."/>
            <person name="Ciuffetti L."/>
            <person name="Hamelin R.C."/>
            <person name="Kema G.H.J."/>
            <person name="Lawrence C."/>
            <person name="Scott J.A."/>
            <person name="Spatafora J.W."/>
            <person name="Turgeon B.G."/>
            <person name="de Wit P.J.G.M."/>
            <person name="Zhong S."/>
            <person name="Goodwin S.B."/>
            <person name="Grigoriev I.V."/>
        </authorList>
    </citation>
    <scope>NUCLEOTIDE SEQUENCE [LARGE SCALE GENOMIC DNA]</scope>
    <source>
        <strain evidence="2 3">SO2202</strain>
    </source>
</reference>
<keyword evidence="3" id="KW-1185">Reference proteome</keyword>
<proteinExistence type="predicted"/>
<dbReference type="HOGENOM" id="CLU_1928916_0_0_1"/>